<evidence type="ECO:0008006" key="4">
    <source>
        <dbReference type="Google" id="ProtNLM"/>
    </source>
</evidence>
<evidence type="ECO:0000256" key="1">
    <source>
        <dbReference type="SAM" id="SignalP"/>
    </source>
</evidence>
<sequence>MKNIFRSKYFLVVLFLSLYSCSVSNKKESNTISSFDTLQCDSTYQIFNQPKSHYIDVCKRKIPTSGKQVIFYKVYDKKEIIFDDSFIGGDISWQDDQNILVRPIIGIQNDSINPAYILNVQTKTRNNQPKQSETIKY</sequence>
<organism evidence="2 3">
    <name type="scientific">Mangrovivirga halotolerans</name>
    <dbReference type="NCBI Taxonomy" id="2993936"/>
    <lineage>
        <taxon>Bacteria</taxon>
        <taxon>Pseudomonadati</taxon>
        <taxon>Bacteroidota</taxon>
        <taxon>Cytophagia</taxon>
        <taxon>Cytophagales</taxon>
        <taxon>Mangrovivirgaceae</taxon>
        <taxon>Mangrovivirga</taxon>
    </lineage>
</organism>
<dbReference type="EMBL" id="JAPFQN010000007">
    <property type="protein sequence ID" value="MCX2744951.1"/>
    <property type="molecule type" value="Genomic_DNA"/>
</dbReference>
<dbReference type="Proteomes" id="UP001209885">
    <property type="component" value="Unassembled WGS sequence"/>
</dbReference>
<dbReference type="PROSITE" id="PS51257">
    <property type="entry name" value="PROKAR_LIPOPROTEIN"/>
    <property type="match status" value="1"/>
</dbReference>
<feature type="chain" id="PRO_5045996636" description="Lipoprotein" evidence="1">
    <location>
        <begin position="26"/>
        <end position="137"/>
    </location>
</feature>
<gene>
    <name evidence="2" type="ORF">OO013_13800</name>
</gene>
<name>A0ABT3RTW9_9BACT</name>
<accession>A0ABT3RTW9</accession>
<protein>
    <recommendedName>
        <fullName evidence="4">Lipoprotein</fullName>
    </recommendedName>
</protein>
<reference evidence="2 3" key="1">
    <citation type="submission" date="2022-11" db="EMBL/GenBank/DDBJ databases">
        <title>The characterization of three novel Bacteroidetes species and genomic analysis of their roles in tidal elemental geochemical cycles.</title>
        <authorList>
            <person name="Ma K."/>
        </authorList>
    </citation>
    <scope>NUCLEOTIDE SEQUENCE [LARGE SCALE GENOMIC DNA]</scope>
    <source>
        <strain evidence="2 3">M17</strain>
    </source>
</reference>
<comment type="caution">
    <text evidence="2">The sequence shown here is derived from an EMBL/GenBank/DDBJ whole genome shotgun (WGS) entry which is preliminary data.</text>
</comment>
<proteinExistence type="predicted"/>
<feature type="signal peptide" evidence="1">
    <location>
        <begin position="1"/>
        <end position="25"/>
    </location>
</feature>
<dbReference type="RefSeq" id="WP_266057500.1">
    <property type="nucleotide sequence ID" value="NZ_JAPFQN010000007.1"/>
</dbReference>
<keyword evidence="3" id="KW-1185">Reference proteome</keyword>
<evidence type="ECO:0000313" key="3">
    <source>
        <dbReference type="Proteomes" id="UP001209885"/>
    </source>
</evidence>
<keyword evidence="1" id="KW-0732">Signal</keyword>
<evidence type="ECO:0000313" key="2">
    <source>
        <dbReference type="EMBL" id="MCX2744951.1"/>
    </source>
</evidence>